<reference evidence="2 3" key="1">
    <citation type="submission" date="2018-07" db="EMBL/GenBank/DDBJ databases">
        <title>Pseudomonas laoshanensis sp. nov., isolated from soil.</title>
        <authorList>
            <person name="Sun J."/>
            <person name="Yu L."/>
            <person name="Wang M."/>
            <person name="Zhang C."/>
        </authorList>
    </citation>
    <scope>NUCLEOTIDE SEQUENCE [LARGE SCALE GENOMIC DNA]</scope>
    <source>
        <strain evidence="2 3">Y22</strain>
    </source>
</reference>
<organism evidence="2 3">
    <name type="scientific">Halopseudomonas laoshanensis</name>
    <dbReference type="NCBI Taxonomy" id="2268758"/>
    <lineage>
        <taxon>Bacteria</taxon>
        <taxon>Pseudomonadati</taxon>
        <taxon>Pseudomonadota</taxon>
        <taxon>Gammaproteobacteria</taxon>
        <taxon>Pseudomonadales</taxon>
        <taxon>Pseudomonadaceae</taxon>
        <taxon>Halopseudomonas</taxon>
    </lineage>
</organism>
<evidence type="ECO:0000313" key="2">
    <source>
        <dbReference type="EMBL" id="KAA0693578.1"/>
    </source>
</evidence>
<accession>A0A7V7GST7</accession>
<keyword evidence="3" id="KW-1185">Reference proteome</keyword>
<proteinExistence type="predicted"/>
<evidence type="ECO:0000313" key="3">
    <source>
        <dbReference type="Proteomes" id="UP000463138"/>
    </source>
</evidence>
<dbReference type="AlphaFoldDB" id="A0A7V7GST7"/>
<keyword evidence="1" id="KW-0732">Signal</keyword>
<comment type="caution">
    <text evidence="2">The sequence shown here is derived from an EMBL/GenBank/DDBJ whole genome shotgun (WGS) entry which is preliminary data.</text>
</comment>
<feature type="chain" id="PRO_5030616493" evidence="1">
    <location>
        <begin position="25"/>
        <end position="452"/>
    </location>
</feature>
<feature type="signal peptide" evidence="1">
    <location>
        <begin position="1"/>
        <end position="24"/>
    </location>
</feature>
<dbReference type="OrthoDB" id="7006393at2"/>
<name>A0A7V7GST7_9GAMM</name>
<dbReference type="Proteomes" id="UP000463138">
    <property type="component" value="Unassembled WGS sequence"/>
</dbReference>
<dbReference type="EMBL" id="QOVF01000004">
    <property type="protein sequence ID" value="KAA0693578.1"/>
    <property type="molecule type" value="Genomic_DNA"/>
</dbReference>
<evidence type="ECO:0000256" key="1">
    <source>
        <dbReference type="SAM" id="SignalP"/>
    </source>
</evidence>
<gene>
    <name evidence="2" type="ORF">DT594_14435</name>
</gene>
<sequence length="452" mass="46729">MRSSVSKTSALIIIGGLCAGIAQAALYTVDPGPYVPANANFPAWYQDTHGRALDLCLSRALSSRAGGGAGTYMCGLGPEPGVFDDTLPFAFPGNFPSEAFWFMANAAIEDAATGIALDFGAALEAAFSGDGPIDGDQVAFSRIRIRVDLTVPGVYTVTHPYGVDVFDITAEAIAEDGGDRVINMTRDIGIASDGQFIGALAGDVGPFLRGINGPYTETNPDTGEVDTYVGDPNIEEEVTGSPFATNYVRIEGPNGIDLRTNLFAITGMLSDVALPTPLKIDRATYSRQTGEDGVVARQDVFALAPPPPGTAQFSDTGGTSHVMSEENTTGNWYGQSSEIPTVLGSISVTADNSLAIPSSSATTAQAQIVDQVIIHRAEYSLSTAQLTVEAESSDKTSPPVLSVTGNSGPIGDLSGTGAIKQLVTGVTPIPPASINVTSSNGGVDVEEVTILP</sequence>
<protein>
    <submittedName>
        <fullName evidence="2">Uncharacterized protein</fullName>
    </submittedName>
</protein>
<dbReference type="RefSeq" id="WP_149333319.1">
    <property type="nucleotide sequence ID" value="NZ_QOVF01000004.1"/>
</dbReference>